<dbReference type="AlphaFoldDB" id="A0A5N6LEJ5"/>
<feature type="repeat" description="PPR" evidence="3">
    <location>
        <begin position="375"/>
        <end position="409"/>
    </location>
</feature>
<feature type="repeat" description="PPR" evidence="3">
    <location>
        <begin position="98"/>
        <end position="132"/>
    </location>
</feature>
<evidence type="ECO:0000256" key="2">
    <source>
        <dbReference type="ARBA" id="ARBA00022737"/>
    </source>
</evidence>
<dbReference type="Gene3D" id="1.25.40.10">
    <property type="entry name" value="Tetratricopeptide repeat domain"/>
    <property type="match status" value="5"/>
</dbReference>
<protein>
    <recommendedName>
        <fullName evidence="4">PROP1-like PPR domain-containing protein</fullName>
    </recommendedName>
</protein>
<feature type="domain" description="PROP1-like PPR" evidence="4">
    <location>
        <begin position="22"/>
        <end position="164"/>
    </location>
</feature>
<organism evidence="5 6">
    <name type="scientific">Mikania micrantha</name>
    <name type="common">bitter vine</name>
    <dbReference type="NCBI Taxonomy" id="192012"/>
    <lineage>
        <taxon>Eukaryota</taxon>
        <taxon>Viridiplantae</taxon>
        <taxon>Streptophyta</taxon>
        <taxon>Embryophyta</taxon>
        <taxon>Tracheophyta</taxon>
        <taxon>Spermatophyta</taxon>
        <taxon>Magnoliopsida</taxon>
        <taxon>eudicotyledons</taxon>
        <taxon>Gunneridae</taxon>
        <taxon>Pentapetalae</taxon>
        <taxon>asterids</taxon>
        <taxon>campanulids</taxon>
        <taxon>Asterales</taxon>
        <taxon>Asteraceae</taxon>
        <taxon>Asteroideae</taxon>
        <taxon>Heliantheae alliance</taxon>
        <taxon>Eupatorieae</taxon>
        <taxon>Mikania</taxon>
    </lineage>
</organism>
<dbReference type="InterPro" id="IPR011990">
    <property type="entry name" value="TPR-like_helical_dom_sf"/>
</dbReference>
<proteinExistence type="inferred from homology"/>
<comment type="caution">
    <text evidence="5">The sequence shown here is derived from an EMBL/GenBank/DDBJ whole genome shotgun (WGS) entry which is preliminary data.</text>
</comment>
<evidence type="ECO:0000313" key="6">
    <source>
        <dbReference type="Proteomes" id="UP000326396"/>
    </source>
</evidence>
<dbReference type="InterPro" id="IPR002885">
    <property type="entry name" value="PPR_rpt"/>
</dbReference>
<evidence type="ECO:0000313" key="5">
    <source>
        <dbReference type="EMBL" id="KAD0364778.1"/>
    </source>
</evidence>
<gene>
    <name evidence="5" type="ORF">E3N88_44377</name>
</gene>
<dbReference type="PANTHER" id="PTHR47933:SF45">
    <property type="entry name" value="PENTACOTRIPEPTIDE-REPEAT REGION OF PRORP DOMAIN-CONTAINING PROTEIN"/>
    <property type="match status" value="1"/>
</dbReference>
<feature type="repeat" description="PPR" evidence="3">
    <location>
        <begin position="206"/>
        <end position="240"/>
    </location>
</feature>
<dbReference type="PANTHER" id="PTHR47933">
    <property type="entry name" value="PENTATRICOPEPTIDE REPEAT-CONTAINING PROTEIN 1, MITOCHONDRIAL"/>
    <property type="match status" value="1"/>
</dbReference>
<dbReference type="Pfam" id="PF01535">
    <property type="entry name" value="PPR"/>
    <property type="match status" value="3"/>
</dbReference>
<dbReference type="Proteomes" id="UP000326396">
    <property type="component" value="Unassembled WGS sequence"/>
</dbReference>
<dbReference type="InterPro" id="IPR033443">
    <property type="entry name" value="PROP1-like_PPR_dom"/>
</dbReference>
<name>A0A5N6LEJ5_9ASTR</name>
<dbReference type="EMBL" id="SZYD01001738">
    <property type="protein sequence ID" value="KAD0364778.1"/>
    <property type="molecule type" value="Genomic_DNA"/>
</dbReference>
<feature type="repeat" description="PPR" evidence="3">
    <location>
        <begin position="168"/>
        <end position="198"/>
    </location>
</feature>
<keyword evidence="6" id="KW-1185">Reference proteome</keyword>
<evidence type="ECO:0000256" key="1">
    <source>
        <dbReference type="ARBA" id="ARBA00007626"/>
    </source>
</evidence>
<dbReference type="NCBIfam" id="TIGR00756">
    <property type="entry name" value="PPR"/>
    <property type="match status" value="8"/>
</dbReference>
<dbReference type="OrthoDB" id="185373at2759"/>
<feature type="repeat" description="PPR" evidence="3">
    <location>
        <begin position="340"/>
        <end position="374"/>
    </location>
</feature>
<evidence type="ECO:0000256" key="3">
    <source>
        <dbReference type="PROSITE-ProRule" id="PRU00708"/>
    </source>
</evidence>
<keyword evidence="2" id="KW-0677">Repeat</keyword>
<accession>A0A5N6LEJ5</accession>
<comment type="similarity">
    <text evidence="1">Belongs to the PPR family. P subfamily.</text>
</comment>
<dbReference type="Pfam" id="PF12854">
    <property type="entry name" value="PPR_1"/>
    <property type="match status" value="1"/>
</dbReference>
<evidence type="ECO:0000259" key="4">
    <source>
        <dbReference type="Pfam" id="PF17177"/>
    </source>
</evidence>
<dbReference type="InterPro" id="IPR051240">
    <property type="entry name" value="Mito_RNA-Proc/Resp"/>
</dbReference>
<feature type="repeat" description="PPR" evidence="3">
    <location>
        <begin position="442"/>
        <end position="476"/>
    </location>
</feature>
<dbReference type="Pfam" id="PF13041">
    <property type="entry name" value="PPR_2"/>
    <property type="match status" value="2"/>
</dbReference>
<dbReference type="Pfam" id="PF17177">
    <property type="entry name" value="PPR_long"/>
    <property type="match status" value="1"/>
</dbReference>
<dbReference type="PROSITE" id="PS51375">
    <property type="entry name" value="PPR"/>
    <property type="match status" value="6"/>
</dbReference>
<dbReference type="GO" id="GO:0003729">
    <property type="term" value="F:mRNA binding"/>
    <property type="evidence" value="ECO:0007669"/>
    <property type="project" value="TreeGrafter"/>
</dbReference>
<reference evidence="5 6" key="1">
    <citation type="submission" date="2019-05" db="EMBL/GenBank/DDBJ databases">
        <title>Mikania micrantha, genome provides insights into the molecular mechanism of rapid growth.</title>
        <authorList>
            <person name="Liu B."/>
        </authorList>
    </citation>
    <scope>NUCLEOTIDE SEQUENCE [LARGE SCALE GENOMIC DNA]</scope>
    <source>
        <strain evidence="5">NLD-2019</strain>
        <tissue evidence="5">Leaf</tissue>
    </source>
</reference>
<sequence length="568" mass="64799">MSDLFGALLEEIKVWSKNLIKAVDMCWLRKGCLEDAFDVFRQMSEAGTEPNIFTFGTFIDGLFSNGKADYGFKFLKKLKLEEAESVLLDMKNARFAPDVACYCALIQGYCEKRDILKALALHEEMESSGIKTDCVIVSAIMQCLCRLGMLAEAVYKFMDYIESGVFLDEVVFNIAIDALCKLGKMDEAMLLLKEMKRDERQWIEPDVITFNVLAGGLSRCGLFEETLRLLDNMWAHGLEPTILTHSLVIEGLCKGAKVNEAELFFNGLEHKNLDHYAAMMNGYCEANDTTKAFELWFSKHGLVMKRASCLKLLSCLCAEGETKKAFALFKELEASNYGSCKMMYSELISLYSRVGNMRMARWFFDEMIQKGLTPDAVTYTMMLNGYCRENCLKEASYLFNDMKDRGIKPDIITYTVLLHGGGKRADVMRILNEIEELGLTPDVICYTVMIDKHCKSENLQDAVNLFDEMIDRGWPCIVEVTENVLRKQLVKGSSVDRDLIISLLKARSRRWIGEDEVDLGCQIEFGDRVVIRTCDWFDQSEKLRKSDCETREGKRSMQEIDAEKNFVF</sequence>